<dbReference type="OrthoDB" id="9783100at2"/>
<dbReference type="EMBL" id="BJYF01000007">
    <property type="protein sequence ID" value="GEN59588.1"/>
    <property type="molecule type" value="Genomic_DNA"/>
</dbReference>
<dbReference type="GO" id="GO:0015562">
    <property type="term" value="F:efflux transmembrane transporter activity"/>
    <property type="evidence" value="ECO:0007669"/>
    <property type="project" value="InterPro"/>
</dbReference>
<dbReference type="InterPro" id="IPR003423">
    <property type="entry name" value="OMP_efflux"/>
</dbReference>
<protein>
    <submittedName>
        <fullName evidence="4">Outer membrane efflux lipoprotein</fullName>
    </submittedName>
</protein>
<dbReference type="GO" id="GO:0005886">
    <property type="term" value="C:plasma membrane"/>
    <property type="evidence" value="ECO:0007669"/>
    <property type="project" value="UniProtKB-SubCell"/>
</dbReference>
<evidence type="ECO:0000256" key="1">
    <source>
        <dbReference type="ARBA" id="ARBA00007613"/>
    </source>
</evidence>
<keyword evidence="2" id="KW-0564">Palmitate</keyword>
<feature type="compositionally biased region" description="Polar residues" evidence="3">
    <location>
        <begin position="514"/>
        <end position="527"/>
    </location>
</feature>
<dbReference type="NCBIfam" id="TIGR01845">
    <property type="entry name" value="outer_NodT"/>
    <property type="match status" value="1"/>
</dbReference>
<organism evidence="4 5">
    <name type="scientific">Acetobacter nitrogenifigens DSM 23921 = NBRC 105050</name>
    <dbReference type="NCBI Taxonomy" id="1120919"/>
    <lineage>
        <taxon>Bacteria</taxon>
        <taxon>Pseudomonadati</taxon>
        <taxon>Pseudomonadota</taxon>
        <taxon>Alphaproteobacteria</taxon>
        <taxon>Acetobacterales</taxon>
        <taxon>Acetobacteraceae</taxon>
        <taxon>Acetobacter</taxon>
    </lineage>
</organism>
<dbReference type="InterPro" id="IPR010131">
    <property type="entry name" value="MdtP/NodT-like"/>
</dbReference>
<dbReference type="PANTHER" id="PTHR30203">
    <property type="entry name" value="OUTER MEMBRANE CATION EFFLUX PROTEIN"/>
    <property type="match status" value="1"/>
</dbReference>
<keyword evidence="5" id="KW-1185">Reference proteome</keyword>
<keyword evidence="2" id="KW-0472">Membrane</keyword>
<comment type="subcellular location">
    <subcellularLocation>
        <location evidence="2">Cell membrane</location>
        <topology evidence="2">Lipid-anchor</topology>
    </subcellularLocation>
</comment>
<keyword evidence="2 4" id="KW-0449">Lipoprotein</keyword>
<feature type="region of interest" description="Disordered" evidence="3">
    <location>
        <begin position="497"/>
        <end position="527"/>
    </location>
</feature>
<dbReference type="STRING" id="1120919.GCA_000429165_01195"/>
<dbReference type="Gene3D" id="2.20.200.10">
    <property type="entry name" value="Outer membrane efflux proteins (OEP)"/>
    <property type="match status" value="1"/>
</dbReference>
<feature type="chain" id="PRO_5022266885" evidence="2">
    <location>
        <begin position="32"/>
        <end position="527"/>
    </location>
</feature>
<gene>
    <name evidence="4" type="ORF">ANI02nite_14720</name>
</gene>
<comment type="caution">
    <text evidence="4">The sequence shown here is derived from an EMBL/GenBank/DDBJ whole genome shotgun (WGS) entry which is preliminary data.</text>
</comment>
<evidence type="ECO:0000256" key="3">
    <source>
        <dbReference type="SAM" id="MobiDB-lite"/>
    </source>
</evidence>
<evidence type="ECO:0000313" key="5">
    <source>
        <dbReference type="Proteomes" id="UP000321635"/>
    </source>
</evidence>
<dbReference type="PROSITE" id="PS51257">
    <property type="entry name" value="PROKAR_LIPOPROTEIN"/>
    <property type="match status" value="1"/>
</dbReference>
<keyword evidence="2" id="KW-0732">Signal</keyword>
<keyword evidence="2" id="KW-0812">Transmembrane</keyword>
<dbReference type="Pfam" id="PF02321">
    <property type="entry name" value="OEP"/>
    <property type="match status" value="2"/>
</dbReference>
<evidence type="ECO:0000256" key="2">
    <source>
        <dbReference type="RuleBase" id="RU362097"/>
    </source>
</evidence>
<dbReference type="Gene3D" id="1.20.1600.10">
    <property type="entry name" value="Outer membrane efflux proteins (OEP)"/>
    <property type="match status" value="1"/>
</dbReference>
<evidence type="ECO:0000313" key="4">
    <source>
        <dbReference type="EMBL" id="GEN59588.1"/>
    </source>
</evidence>
<accession>A0A511X9G7</accession>
<reference evidence="4 5" key="1">
    <citation type="submission" date="2019-07" db="EMBL/GenBank/DDBJ databases">
        <title>Whole genome shotgun sequence of Acetobacter nitrogenifigens NBRC 105050.</title>
        <authorList>
            <person name="Hosoyama A."/>
            <person name="Uohara A."/>
            <person name="Ohji S."/>
            <person name="Ichikawa N."/>
        </authorList>
    </citation>
    <scope>NUCLEOTIDE SEQUENCE [LARGE SCALE GENOMIC DNA]</scope>
    <source>
        <strain evidence="4 5">NBRC 105050</strain>
    </source>
</reference>
<proteinExistence type="inferred from homology"/>
<dbReference type="Proteomes" id="UP000321635">
    <property type="component" value="Unassembled WGS sequence"/>
</dbReference>
<dbReference type="SUPFAM" id="SSF56954">
    <property type="entry name" value="Outer membrane efflux proteins (OEP)"/>
    <property type="match status" value="1"/>
</dbReference>
<sequence>MTERRFLTRGRVTRRFLTRATALLVASGLTACDLAPTYAPTKLIFPANWEGQGAMRFGQPSDGAPRADWWKTFGDPELDALEEQALKANPDLEAAAEAFTQSRDVAAQVASHLYPQVSGTAGGEKYKSSKHRLYRGGTATGPIYMSSEQYYGAATWEPDFWRAIRNRTAMAKEAAQQKAADYAVARLGLEAELAQDYIALRGFDAQDAVYRDSIRYYRLAVQITQMRLAGSIAAGLDVSRAETQLHSTEAAETDILARRDVMEHAIAALVNVAPAAFHIAPVQALAFRDVRPSAGLPSALLERRPDIAAAEREMAQANRAIGVSRAAFYPEITFNAMTGFMDNGFDLASLSNSMYQFGAQAVLPLFQGGLRRAELQRTWSYYRQSEDDYRSTVLSAFQEVEDGLTNVNRLKTEGGQQAEAVSAALRTQTMTMQLYTGGLTNYLDVVVAQQAALTARVALVQVQTRQIQSVVELTRALGGGWSASDLPKTTQIRPFAPLQYSGLRNPKDVGDVKTSPNPSNADLTTKP</sequence>
<dbReference type="RefSeq" id="WP_084440393.1">
    <property type="nucleotide sequence ID" value="NZ_AUBI01000003.1"/>
</dbReference>
<dbReference type="AlphaFoldDB" id="A0A511X9G7"/>
<dbReference type="PANTHER" id="PTHR30203:SF33">
    <property type="entry name" value="BLR4455 PROTEIN"/>
    <property type="match status" value="1"/>
</dbReference>
<feature type="signal peptide" evidence="2">
    <location>
        <begin position="1"/>
        <end position="31"/>
    </location>
</feature>
<comment type="similarity">
    <text evidence="1 2">Belongs to the outer membrane factor (OMF) (TC 1.B.17) family.</text>
</comment>
<name>A0A511X9G7_9PROT</name>
<keyword evidence="2" id="KW-1134">Transmembrane beta strand</keyword>